<protein>
    <submittedName>
        <fullName evidence="4">DUF4215 domain-containing protein</fullName>
    </submittedName>
</protein>
<accession>A0ABU5H3D2</accession>
<name>A0ABU5H3D2_9BACT</name>
<keyword evidence="5" id="KW-1185">Reference proteome</keyword>
<reference evidence="4 5" key="1">
    <citation type="submission" date="2023-12" db="EMBL/GenBank/DDBJ databases">
        <title>the genome sequence of Hyalangium sp. s54d21.</title>
        <authorList>
            <person name="Zhang X."/>
        </authorList>
    </citation>
    <scope>NUCLEOTIDE SEQUENCE [LARGE SCALE GENOMIC DNA]</scope>
    <source>
        <strain evidence="5">s54d21</strain>
    </source>
</reference>
<dbReference type="Proteomes" id="UP001291309">
    <property type="component" value="Unassembled WGS sequence"/>
</dbReference>
<dbReference type="InterPro" id="IPR011936">
    <property type="entry name" value="Myxo_disulph_rpt"/>
</dbReference>
<dbReference type="NCBIfam" id="TIGR02232">
    <property type="entry name" value="myxo_disulf_rpt"/>
    <property type="match status" value="4"/>
</dbReference>
<dbReference type="Pfam" id="PF13948">
    <property type="entry name" value="DUF4215"/>
    <property type="match status" value="1"/>
</dbReference>
<proteinExistence type="predicted"/>
<gene>
    <name evidence="4" type="ORF">SYV04_12850</name>
</gene>
<keyword evidence="3" id="KW-1015">Disulfide bond</keyword>
<evidence type="ECO:0000256" key="1">
    <source>
        <dbReference type="ARBA" id="ARBA00022729"/>
    </source>
</evidence>
<comment type="caution">
    <text evidence="4">The sequence shown here is derived from an EMBL/GenBank/DDBJ whole genome shotgun (WGS) entry which is preliminary data.</text>
</comment>
<keyword evidence="1" id="KW-0732">Signal</keyword>
<dbReference type="PANTHER" id="PTHR38934:SF6">
    <property type="entry name" value="CHROMOSOME UNDETERMINED SCAFFOLD_176, WHOLE GENOME SHOTGUN SEQUENCE"/>
    <property type="match status" value="1"/>
</dbReference>
<evidence type="ECO:0000313" key="4">
    <source>
        <dbReference type="EMBL" id="MDY7227292.1"/>
    </source>
</evidence>
<evidence type="ECO:0000313" key="5">
    <source>
        <dbReference type="Proteomes" id="UP001291309"/>
    </source>
</evidence>
<dbReference type="EMBL" id="JAXIVS010000004">
    <property type="protein sequence ID" value="MDY7227292.1"/>
    <property type="molecule type" value="Genomic_DNA"/>
</dbReference>
<evidence type="ECO:0000256" key="2">
    <source>
        <dbReference type="ARBA" id="ARBA00022737"/>
    </source>
</evidence>
<dbReference type="PANTHER" id="PTHR38934">
    <property type="entry name" value="HYPHALLY REGULATED CELL WALL PROTEIN 1"/>
    <property type="match status" value="1"/>
</dbReference>
<sequence length="546" mass="56598">MNHETACVKRHPSSLVLLLVVLGSSLLACFEPSGAVCPRSGRICAVACAANGEVCISDSCGDGVVQADKGEICDDGNLDSDDACSSTCKSDETCGNGVTDRYKGEACDDGNQIDGDGCSADCRSGETCGNGFLDSSEQCDDGNTSSDDDCLSNCLVALCGDGFVNLRGSRREACDYGDSSTACNLNCTLPRCGDGVVTASAGEECDNGTQENSATCDVDCTTPYCGDGRINPARGEDCDDGNPSDSGACLSTCKVARCGDGYVNAASEACDDGNNTTETQCPYGVQSCSNFCNADCTAQLPLRGPYCGDNNHDPGEACDDGNNVTERRCPPGTLECQLCNADCSQRLNLQGSVCGNRIVEDGEACDDGNADSCGSCNATCTEARNPTHAQGHILAIGPGGLHDGETFSISDGLHPPVIFEFDKDGSTFSGHTPVDLSGLATYLGVADRIIEAIDTLNGSPDDPSEEASLAISAERERNSPKVLLEHLHPGGFGNQRITESVVNSIFDIKGMSGGMPNDCPENMGCKQDADCALGFVCGSNYRCKDD</sequence>
<dbReference type="RefSeq" id="WP_321546019.1">
    <property type="nucleotide sequence ID" value="NZ_JAXIVS010000004.1"/>
</dbReference>
<organism evidence="4 5">
    <name type="scientific">Hyalangium rubrum</name>
    <dbReference type="NCBI Taxonomy" id="3103134"/>
    <lineage>
        <taxon>Bacteria</taxon>
        <taxon>Pseudomonadati</taxon>
        <taxon>Myxococcota</taxon>
        <taxon>Myxococcia</taxon>
        <taxon>Myxococcales</taxon>
        <taxon>Cystobacterineae</taxon>
        <taxon>Archangiaceae</taxon>
        <taxon>Hyalangium</taxon>
    </lineage>
</organism>
<evidence type="ECO:0000256" key="3">
    <source>
        <dbReference type="ARBA" id="ARBA00023157"/>
    </source>
</evidence>
<keyword evidence="2" id="KW-0677">Repeat</keyword>